<reference evidence="3 5" key="1">
    <citation type="submission" date="2015-07" db="EMBL/GenBank/DDBJ databases">
        <title>Fjat-14205 dsm 2895.</title>
        <authorList>
            <person name="Liu B."/>
            <person name="Wang J."/>
            <person name="Zhu Y."/>
            <person name="Liu G."/>
            <person name="Chen Q."/>
            <person name="Chen Z."/>
            <person name="Lan J."/>
            <person name="Che J."/>
            <person name="Ge C."/>
            <person name="Shi H."/>
            <person name="Pan Z."/>
            <person name="Liu X."/>
        </authorList>
    </citation>
    <scope>NUCLEOTIDE SEQUENCE [LARGE SCALE GENOMIC DNA]</scope>
    <source>
        <strain evidence="3 5">DSM 2895</strain>
    </source>
</reference>
<dbReference type="GO" id="GO:1902201">
    <property type="term" value="P:negative regulation of bacterial-type flagellum-dependent cell motility"/>
    <property type="evidence" value="ECO:0007669"/>
    <property type="project" value="TreeGrafter"/>
</dbReference>
<dbReference type="RefSeq" id="WP_043064600.1">
    <property type="nucleotide sequence ID" value="NZ_BJOA01000129.1"/>
</dbReference>
<dbReference type="Gene3D" id="3.30.70.270">
    <property type="match status" value="1"/>
</dbReference>
<dbReference type="InterPro" id="IPR043128">
    <property type="entry name" value="Rev_trsase/Diguanyl_cyclase"/>
</dbReference>
<keyword evidence="5" id="KW-1185">Reference proteome</keyword>
<feature type="transmembrane region" description="Helical" evidence="1">
    <location>
        <begin position="7"/>
        <end position="26"/>
    </location>
</feature>
<dbReference type="NCBIfam" id="TIGR00254">
    <property type="entry name" value="GGDEF"/>
    <property type="match status" value="1"/>
</dbReference>
<dbReference type="InterPro" id="IPR000160">
    <property type="entry name" value="GGDEF_dom"/>
</dbReference>
<dbReference type="Proteomes" id="UP000182836">
    <property type="component" value="Unassembled WGS sequence"/>
</dbReference>
<dbReference type="InterPro" id="IPR029787">
    <property type="entry name" value="Nucleotide_cyclase"/>
</dbReference>
<evidence type="ECO:0000313" key="3">
    <source>
        <dbReference type="EMBL" id="KON96982.1"/>
    </source>
</evidence>
<feature type="domain" description="GGDEF" evidence="2">
    <location>
        <begin position="90"/>
        <end position="216"/>
    </location>
</feature>
<evidence type="ECO:0000313" key="4">
    <source>
        <dbReference type="EMBL" id="SDJ61633.1"/>
    </source>
</evidence>
<keyword evidence="1" id="KW-0812">Transmembrane</keyword>
<dbReference type="GO" id="GO:0005886">
    <property type="term" value="C:plasma membrane"/>
    <property type="evidence" value="ECO:0007669"/>
    <property type="project" value="TreeGrafter"/>
</dbReference>
<dbReference type="GO" id="GO:0052621">
    <property type="term" value="F:diguanylate cyclase activity"/>
    <property type="evidence" value="ECO:0007669"/>
    <property type="project" value="TreeGrafter"/>
</dbReference>
<feature type="transmembrane region" description="Helical" evidence="1">
    <location>
        <begin position="32"/>
        <end position="50"/>
    </location>
</feature>
<name>A0A0D1XVI0_ANEMI</name>
<dbReference type="PROSITE" id="PS50887">
    <property type="entry name" value="GGDEF"/>
    <property type="match status" value="1"/>
</dbReference>
<dbReference type="CDD" id="cd01949">
    <property type="entry name" value="GGDEF"/>
    <property type="match status" value="1"/>
</dbReference>
<dbReference type="EMBL" id="LGUG01000004">
    <property type="protein sequence ID" value="KON96982.1"/>
    <property type="molecule type" value="Genomic_DNA"/>
</dbReference>
<protein>
    <submittedName>
        <fullName evidence="4">Diguanylate cyclase (GGDEF) domain-containing protein</fullName>
    </submittedName>
</protein>
<keyword evidence="1" id="KW-1133">Transmembrane helix</keyword>
<evidence type="ECO:0000313" key="5">
    <source>
        <dbReference type="Proteomes" id="UP000037269"/>
    </source>
</evidence>
<accession>A0A0D1XVI0</accession>
<dbReference type="AlphaFoldDB" id="A0A0D1XVI0"/>
<evidence type="ECO:0000256" key="1">
    <source>
        <dbReference type="SAM" id="Phobius"/>
    </source>
</evidence>
<evidence type="ECO:0000259" key="2">
    <source>
        <dbReference type="PROSITE" id="PS50887"/>
    </source>
</evidence>
<keyword evidence="1" id="KW-0472">Membrane</keyword>
<dbReference type="PATRIC" id="fig|47500.8.peg.3855"/>
<dbReference type="EMBL" id="FNED01000022">
    <property type="protein sequence ID" value="SDJ61633.1"/>
    <property type="molecule type" value="Genomic_DNA"/>
</dbReference>
<dbReference type="SMART" id="SM00267">
    <property type="entry name" value="GGDEF"/>
    <property type="match status" value="1"/>
</dbReference>
<dbReference type="GeneID" id="42306936"/>
<proteinExistence type="predicted"/>
<sequence length="216" mass="24995">MAYTGRLLAVFFVFTLLMLIRTSVIFEFGHPPHIIPIPGIIALCFAWFLGKKYDKALFYSQRDSLTHLYNRRFISQKVPKIFRKMDRKGEKLGVFVVDVNHFKTINDTYGHETGDKILKHISNVLLNNTKQRDIIARWGGDEFLIIVPHTDQQGMESIIHRVKEDVKNLSKVMKVKVSLSMGVSIYPDDGKELEGLIRISDYNMYELKKHSASKHK</sequence>
<dbReference type="GO" id="GO:0043709">
    <property type="term" value="P:cell adhesion involved in single-species biofilm formation"/>
    <property type="evidence" value="ECO:0007669"/>
    <property type="project" value="TreeGrafter"/>
</dbReference>
<dbReference type="Pfam" id="PF00990">
    <property type="entry name" value="GGDEF"/>
    <property type="match status" value="1"/>
</dbReference>
<dbReference type="PANTHER" id="PTHR45138">
    <property type="entry name" value="REGULATORY COMPONENTS OF SENSORY TRANSDUCTION SYSTEM"/>
    <property type="match status" value="1"/>
</dbReference>
<dbReference type="PANTHER" id="PTHR45138:SF6">
    <property type="entry name" value="DIGUANYLATE CYCLASE DGCN"/>
    <property type="match status" value="1"/>
</dbReference>
<dbReference type="Proteomes" id="UP000037269">
    <property type="component" value="Unassembled WGS sequence"/>
</dbReference>
<gene>
    <name evidence="3" type="ORF">AF333_17360</name>
    <name evidence="4" type="ORF">SAMN04487909_12257</name>
</gene>
<dbReference type="FunFam" id="3.30.70.270:FF:000001">
    <property type="entry name" value="Diguanylate cyclase domain protein"/>
    <property type="match status" value="1"/>
</dbReference>
<evidence type="ECO:0000313" key="6">
    <source>
        <dbReference type="Proteomes" id="UP000182836"/>
    </source>
</evidence>
<dbReference type="STRING" id="47500.AF333_17360"/>
<organism evidence="3 5">
    <name type="scientific">Aneurinibacillus migulanus</name>
    <name type="common">Bacillus migulanus</name>
    <dbReference type="NCBI Taxonomy" id="47500"/>
    <lineage>
        <taxon>Bacteria</taxon>
        <taxon>Bacillati</taxon>
        <taxon>Bacillota</taxon>
        <taxon>Bacilli</taxon>
        <taxon>Bacillales</taxon>
        <taxon>Paenibacillaceae</taxon>
        <taxon>Aneurinibacillus group</taxon>
        <taxon>Aneurinibacillus</taxon>
    </lineage>
</organism>
<dbReference type="SUPFAM" id="SSF55073">
    <property type="entry name" value="Nucleotide cyclase"/>
    <property type="match status" value="1"/>
</dbReference>
<dbReference type="OrthoDB" id="9759607at2"/>
<dbReference type="InterPro" id="IPR050469">
    <property type="entry name" value="Diguanylate_Cyclase"/>
</dbReference>
<reference evidence="4 6" key="2">
    <citation type="submission" date="2016-10" db="EMBL/GenBank/DDBJ databases">
        <authorList>
            <person name="de Groot N.N."/>
        </authorList>
    </citation>
    <scope>NUCLEOTIDE SEQUENCE [LARGE SCALE GENOMIC DNA]</scope>
    <source>
        <strain evidence="4 6">DSM 2895</strain>
    </source>
</reference>